<dbReference type="EMBL" id="KZ678396">
    <property type="protein sequence ID" value="PSR94618.1"/>
    <property type="molecule type" value="Genomic_DNA"/>
</dbReference>
<evidence type="ECO:0000313" key="2">
    <source>
        <dbReference type="EMBL" id="PSR94618.1"/>
    </source>
</evidence>
<evidence type="ECO:0000256" key="1">
    <source>
        <dbReference type="SAM" id="MobiDB-lite"/>
    </source>
</evidence>
<name>A0A2T3AFP0_9PEZI</name>
<evidence type="ECO:0000313" key="3">
    <source>
        <dbReference type="Proteomes" id="UP000241462"/>
    </source>
</evidence>
<protein>
    <submittedName>
        <fullName evidence="2">Uncharacterized protein</fullName>
    </submittedName>
</protein>
<dbReference type="Proteomes" id="UP000241462">
    <property type="component" value="Unassembled WGS sequence"/>
</dbReference>
<dbReference type="AlphaFoldDB" id="A0A2T3AFP0"/>
<proteinExistence type="predicted"/>
<sequence length="228" mass="24976">MRATTTPEPHSFFGPSPHTSSRSSSSSSSNALLLMVCSSAVAWRSQHDRGAVQDTPSNNTRSHTLGALLSVVSPHSDGLHRHRRGRRRGWGSPAHVLHGSRLGGGHESALWADVVVQDFFLPSTRCPGGSKVAGKLGHWDTGTLGHWDTGKLAGHSSVVTLVHGRAFRPRGLHPQCYGLRLQRQETKWAALHPNDGIWVCEGFCAFHVRQRWAHAFFTFFTAPLICKL</sequence>
<feature type="region of interest" description="Disordered" evidence="1">
    <location>
        <begin position="1"/>
        <end position="26"/>
    </location>
</feature>
<reference evidence="2 3" key="1">
    <citation type="journal article" date="2018" name="Mycol. Prog.">
        <title>Coniella lustricola, a new species from submerged detritus.</title>
        <authorList>
            <person name="Raudabaugh D.B."/>
            <person name="Iturriaga T."/>
            <person name="Carver A."/>
            <person name="Mondo S."/>
            <person name="Pangilinan J."/>
            <person name="Lipzen A."/>
            <person name="He G."/>
            <person name="Amirebrahimi M."/>
            <person name="Grigoriev I.V."/>
            <person name="Miller A.N."/>
        </authorList>
    </citation>
    <scope>NUCLEOTIDE SEQUENCE [LARGE SCALE GENOMIC DNA]</scope>
    <source>
        <strain evidence="2 3">B22-T-1</strain>
    </source>
</reference>
<dbReference type="InParanoid" id="A0A2T3AFP0"/>
<keyword evidence="3" id="KW-1185">Reference proteome</keyword>
<organism evidence="2 3">
    <name type="scientific">Coniella lustricola</name>
    <dbReference type="NCBI Taxonomy" id="2025994"/>
    <lineage>
        <taxon>Eukaryota</taxon>
        <taxon>Fungi</taxon>
        <taxon>Dikarya</taxon>
        <taxon>Ascomycota</taxon>
        <taxon>Pezizomycotina</taxon>
        <taxon>Sordariomycetes</taxon>
        <taxon>Sordariomycetidae</taxon>
        <taxon>Diaporthales</taxon>
        <taxon>Schizoparmaceae</taxon>
        <taxon>Coniella</taxon>
    </lineage>
</organism>
<accession>A0A2T3AFP0</accession>
<gene>
    <name evidence="2" type="ORF">BD289DRAFT_131087</name>
</gene>